<evidence type="ECO:0000256" key="11">
    <source>
        <dbReference type="ARBA" id="ARBA00038341"/>
    </source>
</evidence>
<evidence type="ECO:0000313" key="15">
    <source>
        <dbReference type="Proteomes" id="UP001054889"/>
    </source>
</evidence>
<proteinExistence type="inferred from homology"/>
<protein>
    <recommendedName>
        <fullName evidence="13">Cation/H+ exchanger transmembrane domain-containing protein</fullName>
    </recommendedName>
</protein>
<comment type="caution">
    <text evidence="14">The sequence shown here is derived from an EMBL/GenBank/DDBJ whole genome shotgun (WGS) entry which is preliminary data.</text>
</comment>
<feature type="transmembrane region" description="Helical" evidence="12">
    <location>
        <begin position="218"/>
        <end position="241"/>
    </location>
</feature>
<keyword evidence="4" id="KW-0813">Transport</keyword>
<reference evidence="14" key="1">
    <citation type="journal article" date="2018" name="DNA Res.">
        <title>Multiple hybrid de novo genome assembly of finger millet, an orphan allotetraploid crop.</title>
        <authorList>
            <person name="Hatakeyama M."/>
            <person name="Aluri S."/>
            <person name="Balachadran M.T."/>
            <person name="Sivarajan S.R."/>
            <person name="Patrignani A."/>
            <person name="Gruter S."/>
            <person name="Poveda L."/>
            <person name="Shimizu-Inatsugi R."/>
            <person name="Baeten J."/>
            <person name="Francoijs K.J."/>
            <person name="Nataraja K.N."/>
            <person name="Reddy Y.A.N."/>
            <person name="Phadnis S."/>
            <person name="Ravikumar R.L."/>
            <person name="Schlapbach R."/>
            <person name="Sreeman S.M."/>
            <person name="Shimizu K.K."/>
        </authorList>
    </citation>
    <scope>NUCLEOTIDE SEQUENCE</scope>
</reference>
<dbReference type="GO" id="GO:0015297">
    <property type="term" value="F:antiporter activity"/>
    <property type="evidence" value="ECO:0007669"/>
    <property type="project" value="InterPro"/>
</dbReference>
<dbReference type="AlphaFoldDB" id="A0AAV5DX33"/>
<dbReference type="InterPro" id="IPR038770">
    <property type="entry name" value="Na+/solute_symporter_sf"/>
</dbReference>
<reference evidence="14" key="2">
    <citation type="submission" date="2021-12" db="EMBL/GenBank/DDBJ databases">
        <title>Resequencing data analysis of finger millet.</title>
        <authorList>
            <person name="Hatakeyama M."/>
            <person name="Aluri S."/>
            <person name="Balachadran M.T."/>
            <person name="Sivarajan S.R."/>
            <person name="Poveda L."/>
            <person name="Shimizu-Inatsugi R."/>
            <person name="Schlapbach R."/>
            <person name="Sreeman S.M."/>
            <person name="Shimizu K.K."/>
        </authorList>
    </citation>
    <scope>NUCLEOTIDE SEQUENCE</scope>
</reference>
<evidence type="ECO:0000256" key="7">
    <source>
        <dbReference type="ARBA" id="ARBA00022958"/>
    </source>
</evidence>
<dbReference type="GO" id="GO:0016020">
    <property type="term" value="C:membrane"/>
    <property type="evidence" value="ECO:0007669"/>
    <property type="project" value="UniProtKB-SubCell"/>
</dbReference>
<sequence>MAQVMSEAAMATAVPAGTARGNISNAGAVVCYSPMMVTAYGIWNGGNPLEFSLPLFILQTAIIVATTRILVLLLKPIRQPRVIAEILVRTAGVILGPSVMGQVEVWATTVFPVRSLLTLETVAHLGLLYFLFLVGLEMDVNVIQRSGKKALIIAVAGMALPFCIGTATSFIFRHQVSKNVHQASFLLFLGVALSVTAFPVLARILAEIKLLSTRSWAASPMSAAIVNDMCAWILLALAIAISEVNSSAFSSLWVLLSGVAFVLACFYVVRPAMWWLVRRVPEVETLSDVYVTLILTGVMLAGVCTDAIGIHSVFGAFVYGLVIPSGPLGVLLIERLEDFVTGLLLPLFFAISGLRTNLTRVHDPLTVGLLVLVFVMASFAKVMGTILIAVSYTMTFRDGRGHARGHLRVPPRPAPRRVQAS</sequence>
<feature type="transmembrane region" description="Helical" evidence="12">
    <location>
        <begin position="340"/>
        <end position="358"/>
    </location>
</feature>
<dbReference type="Pfam" id="PF00999">
    <property type="entry name" value="Na_H_Exchanger"/>
    <property type="match status" value="1"/>
</dbReference>
<feature type="transmembrane region" description="Helical" evidence="12">
    <location>
        <begin position="121"/>
        <end position="138"/>
    </location>
</feature>
<feature type="transmembrane region" description="Helical" evidence="12">
    <location>
        <begin position="86"/>
        <end position="109"/>
    </location>
</feature>
<comment type="function">
    <text evidence="1">May function as sodium-coupled metabolite transporter across the chloroplast envelope.</text>
</comment>
<name>A0AAV5DX33_ELECO</name>
<evidence type="ECO:0000256" key="12">
    <source>
        <dbReference type="SAM" id="Phobius"/>
    </source>
</evidence>
<evidence type="ECO:0000256" key="8">
    <source>
        <dbReference type="ARBA" id="ARBA00022989"/>
    </source>
</evidence>
<dbReference type="Proteomes" id="UP001054889">
    <property type="component" value="Unassembled WGS sequence"/>
</dbReference>
<dbReference type="PANTHER" id="PTHR32468:SF164">
    <property type="entry name" value="OS05G0485000 PROTEIN"/>
    <property type="match status" value="1"/>
</dbReference>
<evidence type="ECO:0000256" key="1">
    <source>
        <dbReference type="ARBA" id="ARBA00003198"/>
    </source>
</evidence>
<feature type="transmembrane region" description="Helical" evidence="12">
    <location>
        <begin position="364"/>
        <end position="390"/>
    </location>
</feature>
<comment type="subcellular location">
    <subcellularLocation>
        <location evidence="3">Membrane</location>
        <topology evidence="3">Multi-pass membrane protein</topology>
    </subcellularLocation>
    <subcellularLocation>
        <location evidence="2">Plastid</location>
        <location evidence="2">Chloroplast envelope</location>
    </subcellularLocation>
</comment>
<evidence type="ECO:0000256" key="2">
    <source>
        <dbReference type="ARBA" id="ARBA00004119"/>
    </source>
</evidence>
<dbReference type="Gene3D" id="1.20.1530.20">
    <property type="match status" value="1"/>
</dbReference>
<feature type="domain" description="Cation/H+ exchanger transmembrane" evidence="13">
    <location>
        <begin position="67"/>
        <end position="390"/>
    </location>
</feature>
<accession>A0AAV5DX33</accession>
<keyword evidence="15" id="KW-1185">Reference proteome</keyword>
<gene>
    <name evidence="14" type="primary">gb01608</name>
    <name evidence="14" type="ORF">PR202_gb01608</name>
</gene>
<evidence type="ECO:0000256" key="10">
    <source>
        <dbReference type="ARBA" id="ARBA00023136"/>
    </source>
</evidence>
<keyword evidence="10 12" id="KW-0472">Membrane</keyword>
<keyword evidence="6 12" id="KW-0812">Transmembrane</keyword>
<evidence type="ECO:0000259" key="13">
    <source>
        <dbReference type="Pfam" id="PF00999"/>
    </source>
</evidence>
<comment type="similarity">
    <text evidence="11">Belongs to the monovalent cation:proton antiporter 2 (CPA2) transporter (TC 2.A.37) family. CHX (TC 2.A.37.4) subfamily.</text>
</comment>
<evidence type="ECO:0000256" key="3">
    <source>
        <dbReference type="ARBA" id="ARBA00004141"/>
    </source>
</evidence>
<evidence type="ECO:0000256" key="9">
    <source>
        <dbReference type="ARBA" id="ARBA00023065"/>
    </source>
</evidence>
<feature type="transmembrane region" description="Helical" evidence="12">
    <location>
        <begin position="316"/>
        <end position="333"/>
    </location>
</feature>
<evidence type="ECO:0000313" key="14">
    <source>
        <dbReference type="EMBL" id="GJN14751.1"/>
    </source>
</evidence>
<organism evidence="14 15">
    <name type="scientific">Eleusine coracana subsp. coracana</name>
    <dbReference type="NCBI Taxonomy" id="191504"/>
    <lineage>
        <taxon>Eukaryota</taxon>
        <taxon>Viridiplantae</taxon>
        <taxon>Streptophyta</taxon>
        <taxon>Embryophyta</taxon>
        <taxon>Tracheophyta</taxon>
        <taxon>Spermatophyta</taxon>
        <taxon>Magnoliopsida</taxon>
        <taxon>Liliopsida</taxon>
        <taxon>Poales</taxon>
        <taxon>Poaceae</taxon>
        <taxon>PACMAD clade</taxon>
        <taxon>Chloridoideae</taxon>
        <taxon>Cynodonteae</taxon>
        <taxon>Eleusininae</taxon>
        <taxon>Eleusine</taxon>
    </lineage>
</organism>
<keyword evidence="5" id="KW-0633">Potassium transport</keyword>
<dbReference type="GO" id="GO:1902600">
    <property type="term" value="P:proton transmembrane transport"/>
    <property type="evidence" value="ECO:0007669"/>
    <property type="project" value="InterPro"/>
</dbReference>
<feature type="transmembrane region" description="Helical" evidence="12">
    <location>
        <begin position="150"/>
        <end position="172"/>
    </location>
</feature>
<evidence type="ECO:0000256" key="5">
    <source>
        <dbReference type="ARBA" id="ARBA00022538"/>
    </source>
</evidence>
<keyword evidence="7" id="KW-0630">Potassium</keyword>
<evidence type="ECO:0000256" key="6">
    <source>
        <dbReference type="ARBA" id="ARBA00022692"/>
    </source>
</evidence>
<dbReference type="InterPro" id="IPR006153">
    <property type="entry name" value="Cation/H_exchanger_TM"/>
</dbReference>
<keyword evidence="8 12" id="KW-1133">Transmembrane helix</keyword>
<feature type="transmembrane region" description="Helical" evidence="12">
    <location>
        <begin position="52"/>
        <end position="74"/>
    </location>
</feature>
<keyword evidence="9" id="KW-0406">Ion transport</keyword>
<dbReference type="PANTHER" id="PTHR32468">
    <property type="entry name" value="CATION/H + ANTIPORTER"/>
    <property type="match status" value="1"/>
</dbReference>
<dbReference type="GO" id="GO:0012505">
    <property type="term" value="C:endomembrane system"/>
    <property type="evidence" value="ECO:0007669"/>
    <property type="project" value="TreeGrafter"/>
</dbReference>
<feature type="transmembrane region" description="Helical" evidence="12">
    <location>
        <begin position="253"/>
        <end position="277"/>
    </location>
</feature>
<evidence type="ECO:0000256" key="4">
    <source>
        <dbReference type="ARBA" id="ARBA00022448"/>
    </source>
</evidence>
<dbReference type="EMBL" id="BQKI01000071">
    <property type="protein sequence ID" value="GJN14751.1"/>
    <property type="molecule type" value="Genomic_DNA"/>
</dbReference>
<feature type="transmembrane region" description="Helical" evidence="12">
    <location>
        <begin position="289"/>
        <end position="310"/>
    </location>
</feature>
<dbReference type="InterPro" id="IPR050794">
    <property type="entry name" value="CPA2_transporter"/>
</dbReference>
<dbReference type="GO" id="GO:0006813">
    <property type="term" value="P:potassium ion transport"/>
    <property type="evidence" value="ECO:0007669"/>
    <property type="project" value="UniProtKB-KW"/>
</dbReference>
<dbReference type="GO" id="GO:0009941">
    <property type="term" value="C:chloroplast envelope"/>
    <property type="evidence" value="ECO:0007669"/>
    <property type="project" value="UniProtKB-SubCell"/>
</dbReference>
<feature type="transmembrane region" description="Helical" evidence="12">
    <location>
        <begin position="184"/>
        <end position="206"/>
    </location>
</feature>
<dbReference type="GO" id="GO:0006885">
    <property type="term" value="P:regulation of pH"/>
    <property type="evidence" value="ECO:0007669"/>
    <property type="project" value="TreeGrafter"/>
</dbReference>